<evidence type="ECO:0000313" key="2">
    <source>
        <dbReference type="EMBL" id="GHA05928.1"/>
    </source>
</evidence>
<organism evidence="2 3">
    <name type="scientific">Arenicella chitinivorans</name>
    <dbReference type="NCBI Taxonomy" id="1329800"/>
    <lineage>
        <taxon>Bacteria</taxon>
        <taxon>Pseudomonadati</taxon>
        <taxon>Pseudomonadota</taxon>
        <taxon>Gammaproteobacteria</taxon>
        <taxon>Arenicellales</taxon>
        <taxon>Arenicellaceae</taxon>
        <taxon>Arenicella</taxon>
    </lineage>
</organism>
<name>A0A918RNF2_9GAMM</name>
<dbReference type="Proteomes" id="UP000614811">
    <property type="component" value="Unassembled WGS sequence"/>
</dbReference>
<feature type="compositionally biased region" description="Polar residues" evidence="1">
    <location>
        <begin position="7"/>
        <end position="28"/>
    </location>
</feature>
<feature type="region of interest" description="Disordered" evidence="1">
    <location>
        <begin position="1"/>
        <end position="34"/>
    </location>
</feature>
<dbReference type="RefSeq" id="WP_189399377.1">
    <property type="nucleotide sequence ID" value="NZ_BMXA01000002.1"/>
</dbReference>
<comment type="caution">
    <text evidence="2">The sequence shown here is derived from an EMBL/GenBank/DDBJ whole genome shotgun (WGS) entry which is preliminary data.</text>
</comment>
<proteinExistence type="predicted"/>
<sequence length="204" mass="23158">MAKLKSTDNSQATSPETAMASKTTSSEPNLPPVRRKRHYAQNLANIVHRLPFHQQLSASQSLLLKLTPVWHDWCEQQRKQRGKQQFSATNDAQLSHIEQERLTISCRNQHSATMLNHLKVSLLTAIHHAGFQQIQQIKIRMALQTHTGAQHSSEAMTRLPLKEFVNRKKPPVASIQSVEAVQHRVKHEPLAKALERLAQTLKSQ</sequence>
<dbReference type="AlphaFoldDB" id="A0A918RNF2"/>
<protein>
    <submittedName>
        <fullName evidence="2">Uncharacterized protein</fullName>
    </submittedName>
</protein>
<evidence type="ECO:0000313" key="3">
    <source>
        <dbReference type="Proteomes" id="UP000614811"/>
    </source>
</evidence>
<reference evidence="2" key="2">
    <citation type="submission" date="2020-09" db="EMBL/GenBank/DDBJ databases">
        <authorList>
            <person name="Sun Q."/>
            <person name="Kim S."/>
        </authorList>
    </citation>
    <scope>NUCLEOTIDE SEQUENCE</scope>
    <source>
        <strain evidence="2">KCTC 12711</strain>
    </source>
</reference>
<evidence type="ECO:0000256" key="1">
    <source>
        <dbReference type="SAM" id="MobiDB-lite"/>
    </source>
</evidence>
<keyword evidence="3" id="KW-1185">Reference proteome</keyword>
<dbReference type="EMBL" id="BMXA01000002">
    <property type="protein sequence ID" value="GHA05928.1"/>
    <property type="molecule type" value="Genomic_DNA"/>
</dbReference>
<accession>A0A918RNF2</accession>
<gene>
    <name evidence="2" type="ORF">GCM10008090_14460</name>
</gene>
<reference evidence="2" key="1">
    <citation type="journal article" date="2014" name="Int. J. Syst. Evol. Microbiol.">
        <title>Complete genome sequence of Corynebacterium casei LMG S-19264T (=DSM 44701T), isolated from a smear-ripened cheese.</title>
        <authorList>
            <consortium name="US DOE Joint Genome Institute (JGI-PGF)"/>
            <person name="Walter F."/>
            <person name="Albersmeier A."/>
            <person name="Kalinowski J."/>
            <person name="Ruckert C."/>
        </authorList>
    </citation>
    <scope>NUCLEOTIDE SEQUENCE</scope>
    <source>
        <strain evidence="2">KCTC 12711</strain>
    </source>
</reference>